<dbReference type="GO" id="GO:0005634">
    <property type="term" value="C:nucleus"/>
    <property type="evidence" value="ECO:0007669"/>
    <property type="project" value="UniProtKB-SubCell"/>
</dbReference>
<dbReference type="Pfam" id="PF00076">
    <property type="entry name" value="RRM_1"/>
    <property type="match status" value="1"/>
</dbReference>
<dbReference type="AlphaFoldDB" id="A0A8B6CXK7"/>
<dbReference type="PANTHER" id="PTHR48038:SF3">
    <property type="entry name" value="SPLICING FACTOR, ARGININE_SERINE-RICH 1-RELATED"/>
    <property type="match status" value="1"/>
</dbReference>
<dbReference type="InterPro" id="IPR035979">
    <property type="entry name" value="RBD_domain_sf"/>
</dbReference>
<accession>A0A8B6CXK7</accession>
<proteinExistence type="predicted"/>
<dbReference type="Proteomes" id="UP000596742">
    <property type="component" value="Unassembled WGS sequence"/>
</dbReference>
<dbReference type="Gene3D" id="3.30.70.330">
    <property type="match status" value="1"/>
</dbReference>
<comment type="caution">
    <text evidence="6">The sequence shown here is derived from an EMBL/GenBank/DDBJ whole genome shotgun (WGS) entry which is preliminary data.</text>
</comment>
<name>A0A8B6CXK7_MYTGA</name>
<organism evidence="6 7">
    <name type="scientific">Mytilus galloprovincialis</name>
    <name type="common">Mediterranean mussel</name>
    <dbReference type="NCBI Taxonomy" id="29158"/>
    <lineage>
        <taxon>Eukaryota</taxon>
        <taxon>Metazoa</taxon>
        <taxon>Spiralia</taxon>
        <taxon>Lophotrochozoa</taxon>
        <taxon>Mollusca</taxon>
        <taxon>Bivalvia</taxon>
        <taxon>Autobranchia</taxon>
        <taxon>Pteriomorphia</taxon>
        <taxon>Mytilida</taxon>
        <taxon>Mytiloidea</taxon>
        <taxon>Mytilidae</taxon>
        <taxon>Mytilinae</taxon>
        <taxon>Mytilus</taxon>
    </lineage>
</organism>
<evidence type="ECO:0000259" key="5">
    <source>
        <dbReference type="PROSITE" id="PS50102"/>
    </source>
</evidence>
<dbReference type="CDD" id="cd12337">
    <property type="entry name" value="RRM1_SRSF4_like"/>
    <property type="match status" value="1"/>
</dbReference>
<evidence type="ECO:0000256" key="3">
    <source>
        <dbReference type="ARBA" id="ARBA00023242"/>
    </source>
</evidence>
<protein>
    <recommendedName>
        <fullName evidence="5">RRM domain-containing protein</fullName>
    </recommendedName>
</protein>
<dbReference type="InterPro" id="IPR012677">
    <property type="entry name" value="Nucleotide-bd_a/b_plait_sf"/>
</dbReference>
<dbReference type="OrthoDB" id="1099063at2759"/>
<keyword evidence="7" id="KW-1185">Reference proteome</keyword>
<gene>
    <name evidence="6" type="ORF">MGAL_10B075022</name>
</gene>
<evidence type="ECO:0000256" key="2">
    <source>
        <dbReference type="ARBA" id="ARBA00022884"/>
    </source>
</evidence>
<evidence type="ECO:0000256" key="1">
    <source>
        <dbReference type="ARBA" id="ARBA00004123"/>
    </source>
</evidence>
<feature type="domain" description="RRM" evidence="5">
    <location>
        <begin position="3"/>
        <end position="74"/>
    </location>
</feature>
<evidence type="ECO:0000313" key="6">
    <source>
        <dbReference type="EMBL" id="VDI11358.1"/>
    </source>
</evidence>
<keyword evidence="2 4" id="KW-0694">RNA-binding</keyword>
<dbReference type="GO" id="GO:0003723">
    <property type="term" value="F:RNA binding"/>
    <property type="evidence" value="ECO:0007669"/>
    <property type="project" value="UniProtKB-UniRule"/>
</dbReference>
<dbReference type="SMART" id="SM00360">
    <property type="entry name" value="RRM"/>
    <property type="match status" value="1"/>
</dbReference>
<dbReference type="PANTHER" id="PTHR48038">
    <property type="entry name" value="RIBONUCLEOPROTEIN RB97D"/>
    <property type="match status" value="1"/>
</dbReference>
<dbReference type="SUPFAM" id="SSF54928">
    <property type="entry name" value="RNA-binding domain, RBD"/>
    <property type="match status" value="1"/>
</dbReference>
<dbReference type="EMBL" id="UYJE01002502">
    <property type="protein sequence ID" value="VDI11358.1"/>
    <property type="molecule type" value="Genomic_DNA"/>
</dbReference>
<keyword evidence="3" id="KW-0539">Nucleus</keyword>
<evidence type="ECO:0000313" key="7">
    <source>
        <dbReference type="Proteomes" id="UP000596742"/>
    </source>
</evidence>
<comment type="subcellular location">
    <subcellularLocation>
        <location evidence="1">Nucleus</location>
    </subcellularLocation>
</comment>
<reference evidence="6" key="1">
    <citation type="submission" date="2018-11" db="EMBL/GenBank/DDBJ databases">
        <authorList>
            <person name="Alioto T."/>
            <person name="Alioto T."/>
        </authorList>
    </citation>
    <scope>NUCLEOTIDE SEQUENCE</scope>
</reference>
<dbReference type="PROSITE" id="PS50102">
    <property type="entry name" value="RRM"/>
    <property type="match status" value="1"/>
</dbReference>
<evidence type="ECO:0000256" key="4">
    <source>
        <dbReference type="PROSITE-ProRule" id="PRU00176"/>
    </source>
</evidence>
<dbReference type="InterPro" id="IPR000504">
    <property type="entry name" value="RRM_dom"/>
</dbReference>
<sequence>MGTRVYLGRLSHHAREKDVERFFKGYGKIRDVMLKNGYGFVEFEDYKDADDAIYELNGKDLCGERYKDAQFINS</sequence>